<dbReference type="RefSeq" id="WP_130434396.1">
    <property type="nucleotide sequence ID" value="NZ_SGXF01000002.1"/>
</dbReference>
<proteinExistence type="predicted"/>
<name>A0A4Q7PKW2_9FIRM</name>
<evidence type="ECO:0000313" key="3">
    <source>
        <dbReference type="Proteomes" id="UP000292927"/>
    </source>
</evidence>
<organism evidence="2 3">
    <name type="scientific">Cuneatibacter caecimuris</name>
    <dbReference type="NCBI Taxonomy" id="1796618"/>
    <lineage>
        <taxon>Bacteria</taxon>
        <taxon>Bacillati</taxon>
        <taxon>Bacillota</taxon>
        <taxon>Clostridia</taxon>
        <taxon>Lachnospirales</taxon>
        <taxon>Lachnospiraceae</taxon>
        <taxon>Cuneatibacter</taxon>
    </lineage>
</organism>
<sequence length="290" mass="32146">MKIKRIVALSALVGSITIAGCGNGQGVEAITSEIATSTTHISESTVVPSSKVELTTSASKTEHDTKSADPFERFPLVTYEDIQAGTYNGQMVCVDAIVSNMDIRGSSCSFNLWYKNGETYFLDSSSNAFYNIENGDPREIFLNTRDGDIVRYITRIYDDGSFGTTSLFNAKVVGQADINTVMQIYQQNCSPINYEDVSRNPDNFKNISYMVTGTIFQIIDEGSYSAEYLISTPNGYIYASWYINEQFRGARFLEDDSVVLYGCFTGLQTYDTLINKNTVPSISIVSMELQ</sequence>
<dbReference type="AlphaFoldDB" id="A0A4Q7PKW2"/>
<evidence type="ECO:0000256" key="1">
    <source>
        <dbReference type="SAM" id="SignalP"/>
    </source>
</evidence>
<dbReference type="OrthoDB" id="1656098at2"/>
<protein>
    <submittedName>
        <fullName evidence="2">Uncharacterized protein</fullName>
    </submittedName>
</protein>
<reference evidence="2 3" key="1">
    <citation type="submission" date="2019-02" db="EMBL/GenBank/DDBJ databases">
        <title>Genomic Encyclopedia of Type Strains, Phase IV (KMG-IV): sequencing the most valuable type-strain genomes for metagenomic binning, comparative biology and taxonomic classification.</title>
        <authorList>
            <person name="Goeker M."/>
        </authorList>
    </citation>
    <scope>NUCLEOTIDE SEQUENCE [LARGE SCALE GENOMIC DNA]</scope>
    <source>
        <strain evidence="2 3">DSM 29486</strain>
    </source>
</reference>
<keyword evidence="3" id="KW-1185">Reference proteome</keyword>
<evidence type="ECO:0000313" key="2">
    <source>
        <dbReference type="EMBL" id="RZT00937.1"/>
    </source>
</evidence>
<accession>A0A4Q7PKW2</accession>
<dbReference type="PROSITE" id="PS51257">
    <property type="entry name" value="PROKAR_LIPOPROTEIN"/>
    <property type="match status" value="1"/>
</dbReference>
<dbReference type="Proteomes" id="UP000292927">
    <property type="component" value="Unassembled WGS sequence"/>
</dbReference>
<dbReference type="EMBL" id="SGXF01000002">
    <property type="protein sequence ID" value="RZT00937.1"/>
    <property type="molecule type" value="Genomic_DNA"/>
</dbReference>
<feature type="chain" id="PRO_5038622059" evidence="1">
    <location>
        <begin position="20"/>
        <end position="290"/>
    </location>
</feature>
<comment type="caution">
    <text evidence="2">The sequence shown here is derived from an EMBL/GenBank/DDBJ whole genome shotgun (WGS) entry which is preliminary data.</text>
</comment>
<feature type="signal peptide" evidence="1">
    <location>
        <begin position="1"/>
        <end position="19"/>
    </location>
</feature>
<gene>
    <name evidence="2" type="ORF">EV209_1373</name>
</gene>
<keyword evidence="1" id="KW-0732">Signal</keyword>